<evidence type="ECO:0000313" key="1">
    <source>
        <dbReference type="EMBL" id="PHJ15250.1"/>
    </source>
</evidence>
<comment type="caution">
    <text evidence="1">The sequence shown here is derived from an EMBL/GenBank/DDBJ whole genome shotgun (WGS) entry which is preliminary data.</text>
</comment>
<dbReference type="VEuPathDB" id="ToxoDB:CSUI_010939"/>
<name>A0A2C6JV77_9APIC</name>
<feature type="non-terminal residue" evidence="1">
    <location>
        <position position="41"/>
    </location>
</feature>
<keyword evidence="2" id="KW-1185">Reference proteome</keyword>
<dbReference type="GeneID" id="94434251"/>
<reference evidence="1 2" key="1">
    <citation type="journal article" date="2017" name="Int. J. Parasitol.">
        <title>The genome of the protozoan parasite Cystoisospora suis and a reverse vaccinology approach to identify vaccine candidates.</title>
        <authorList>
            <person name="Palmieri N."/>
            <person name="Shrestha A."/>
            <person name="Ruttkowski B."/>
            <person name="Beck T."/>
            <person name="Vogl C."/>
            <person name="Tomley F."/>
            <person name="Blake D.P."/>
            <person name="Joachim A."/>
        </authorList>
    </citation>
    <scope>NUCLEOTIDE SEQUENCE [LARGE SCALE GENOMIC DNA]</scope>
    <source>
        <strain evidence="1 2">Wien I</strain>
    </source>
</reference>
<dbReference type="EMBL" id="MIGC01008953">
    <property type="protein sequence ID" value="PHJ15250.1"/>
    <property type="molecule type" value="Genomic_DNA"/>
</dbReference>
<protein>
    <submittedName>
        <fullName evidence="1">Uncharacterized protein</fullName>
    </submittedName>
</protein>
<accession>A0A2C6JV77</accession>
<feature type="non-terminal residue" evidence="1">
    <location>
        <position position="1"/>
    </location>
</feature>
<sequence length="41" mass="4703">VLSSPRCLFTSKSTEYLQGSCVTRPLHGPPDLLQRRRMERS</sequence>
<dbReference type="AlphaFoldDB" id="A0A2C6JV77"/>
<proteinExistence type="predicted"/>
<organism evidence="1 2">
    <name type="scientific">Cystoisospora suis</name>
    <dbReference type="NCBI Taxonomy" id="483139"/>
    <lineage>
        <taxon>Eukaryota</taxon>
        <taxon>Sar</taxon>
        <taxon>Alveolata</taxon>
        <taxon>Apicomplexa</taxon>
        <taxon>Conoidasida</taxon>
        <taxon>Coccidia</taxon>
        <taxon>Eucoccidiorida</taxon>
        <taxon>Eimeriorina</taxon>
        <taxon>Sarcocystidae</taxon>
        <taxon>Cystoisospora</taxon>
    </lineage>
</organism>
<dbReference type="Proteomes" id="UP000221165">
    <property type="component" value="Unassembled WGS sequence"/>
</dbReference>
<dbReference type="RefSeq" id="XP_067916984.1">
    <property type="nucleotide sequence ID" value="XM_068071040.1"/>
</dbReference>
<gene>
    <name evidence="1" type="ORF">CSUI_010939</name>
</gene>
<evidence type="ECO:0000313" key="2">
    <source>
        <dbReference type="Proteomes" id="UP000221165"/>
    </source>
</evidence>